<comment type="caution">
    <text evidence="2">The sequence shown here is derived from an EMBL/GenBank/DDBJ whole genome shotgun (WGS) entry which is preliminary data.</text>
</comment>
<reference evidence="2" key="1">
    <citation type="submission" date="2022-07" db="EMBL/GenBank/DDBJ databases">
        <title>Genome Sequence of Leucocoprinus birnbaumii.</title>
        <authorList>
            <person name="Buettner E."/>
        </authorList>
    </citation>
    <scope>NUCLEOTIDE SEQUENCE</scope>
    <source>
        <strain evidence="2">VT141</strain>
    </source>
</reference>
<dbReference type="Proteomes" id="UP001213000">
    <property type="component" value="Unassembled WGS sequence"/>
</dbReference>
<keyword evidence="3" id="KW-1185">Reference proteome</keyword>
<organism evidence="2 3">
    <name type="scientific">Leucocoprinus birnbaumii</name>
    <dbReference type="NCBI Taxonomy" id="56174"/>
    <lineage>
        <taxon>Eukaryota</taxon>
        <taxon>Fungi</taxon>
        <taxon>Dikarya</taxon>
        <taxon>Basidiomycota</taxon>
        <taxon>Agaricomycotina</taxon>
        <taxon>Agaricomycetes</taxon>
        <taxon>Agaricomycetidae</taxon>
        <taxon>Agaricales</taxon>
        <taxon>Agaricineae</taxon>
        <taxon>Agaricaceae</taxon>
        <taxon>Leucocoprinus</taxon>
    </lineage>
</organism>
<evidence type="ECO:0000313" key="3">
    <source>
        <dbReference type="Proteomes" id="UP001213000"/>
    </source>
</evidence>
<proteinExistence type="predicted"/>
<protein>
    <submittedName>
        <fullName evidence="2">Uncharacterized protein</fullName>
    </submittedName>
</protein>
<sequence length="363" mass="41566">MPRQAVRQSVERIDSPPCPTADQYLTQKAPTPPDVIGSSYAYTPLTLVPRMSHPSPTIPSGGILQLAPRQPICLPEVKVPFEQSIPQLPRGYYVQGSTNSVTQFDQADYRFGLDVIFREDSQFLNTKAAANVPPNHSTPDHSFSNTVGADASATEELTISDQNLGTLYIRYPSQTDRRESNAKLAFKVMSERFGCRLTPRLIKEAFGTHPYNLPDPLSLFDARQPRDFYLHKVRLWATRATGTTIFEEILRALGGTYSYNAHYTLPYFWPRINTRETTIQQREIRKCKRGHFQIVMSDQPFSDFYRPKATRMDKTEYQIAFRVWFLKLINERRDAYTAFVLATILNTDKIDSESDIDAFVIRY</sequence>
<gene>
    <name evidence="2" type="ORF">NP233_g8484</name>
</gene>
<name>A0AAD5VMH5_9AGAR</name>
<dbReference type="EMBL" id="JANIEX010000689">
    <property type="protein sequence ID" value="KAJ3564150.1"/>
    <property type="molecule type" value="Genomic_DNA"/>
</dbReference>
<accession>A0AAD5VMH5</accession>
<evidence type="ECO:0000256" key="1">
    <source>
        <dbReference type="SAM" id="MobiDB-lite"/>
    </source>
</evidence>
<evidence type="ECO:0000313" key="2">
    <source>
        <dbReference type="EMBL" id="KAJ3564150.1"/>
    </source>
</evidence>
<dbReference type="AlphaFoldDB" id="A0AAD5VMH5"/>
<feature type="region of interest" description="Disordered" evidence="1">
    <location>
        <begin position="1"/>
        <end position="30"/>
    </location>
</feature>